<keyword evidence="5" id="KW-0378">Hydrolase</keyword>
<protein>
    <submittedName>
        <fullName evidence="5">Restriction endonuclease subunit S</fullName>
    </submittedName>
</protein>
<gene>
    <name evidence="5" type="ORF">HV284_00560</name>
</gene>
<keyword evidence="5" id="KW-0540">Nuclease</keyword>
<proteinExistence type="inferred from homology"/>
<dbReference type="InterPro" id="IPR000055">
    <property type="entry name" value="Restrct_endonuc_typeI_TRD"/>
</dbReference>
<dbReference type="GO" id="GO:0004519">
    <property type="term" value="F:endonuclease activity"/>
    <property type="evidence" value="ECO:0007669"/>
    <property type="project" value="UniProtKB-KW"/>
</dbReference>
<keyword evidence="2" id="KW-0680">Restriction system</keyword>
<evidence type="ECO:0000313" key="5">
    <source>
        <dbReference type="EMBL" id="QLU99685.1"/>
    </source>
</evidence>
<dbReference type="GO" id="GO:0009307">
    <property type="term" value="P:DNA restriction-modification system"/>
    <property type="evidence" value="ECO:0007669"/>
    <property type="project" value="UniProtKB-KW"/>
</dbReference>
<dbReference type="SUPFAM" id="SSF116734">
    <property type="entry name" value="DNA methylase specificity domain"/>
    <property type="match status" value="2"/>
</dbReference>
<dbReference type="REBASE" id="419542">
    <property type="entry name" value="S.Ema814ORF555P"/>
</dbReference>
<evidence type="ECO:0000259" key="4">
    <source>
        <dbReference type="Pfam" id="PF01420"/>
    </source>
</evidence>
<reference evidence="5 6" key="1">
    <citation type="submission" date="2020-06" db="EMBL/GenBank/DDBJ databases">
        <title>REHAB project genomes.</title>
        <authorList>
            <person name="Shaw L.P."/>
        </authorList>
    </citation>
    <scope>NUCLEOTIDE SEQUENCE [LARGE SCALE GENOMIC DNA]</scope>
    <source>
        <strain evidence="5 6">RHBSTW-00814</strain>
    </source>
</reference>
<evidence type="ECO:0000256" key="2">
    <source>
        <dbReference type="ARBA" id="ARBA00022747"/>
    </source>
</evidence>
<dbReference type="GO" id="GO:0003677">
    <property type="term" value="F:DNA binding"/>
    <property type="evidence" value="ECO:0007669"/>
    <property type="project" value="UniProtKB-KW"/>
</dbReference>
<feature type="domain" description="Type I restriction modification DNA specificity" evidence="4">
    <location>
        <begin position="320"/>
        <end position="437"/>
    </location>
</feature>
<dbReference type="PANTHER" id="PTHR30408:SF12">
    <property type="entry name" value="TYPE I RESTRICTION ENZYME MJAVIII SPECIFICITY SUBUNIT"/>
    <property type="match status" value="1"/>
</dbReference>
<dbReference type="Proteomes" id="UP000512115">
    <property type="component" value="Chromosome"/>
</dbReference>
<accession>A0A7H9K391</accession>
<sequence length="476" mass="54210">MVTVQKKSQSALLQIYEQKPFNWVSLPVKKLFDTGLRLEAGVYATDAEKAKQAIFNCKFGTVELKELAVVNYYTRFKRVFVAKSAYPVYQPSQIKEIRPLPAAYVSDKTNKDIEQLRVRKGQILMTRSGTVGKVTYVSETLNGNIFSDDLLRINAKDKNDIGYLYVFFLSDIGHSVVQSNNYGAVIQHIEPAHLLGISVPDAPRTLKWKINSLVKESFALRDESNALINKSHEMLKSALSLPPVESFLNKDNHKPWCFSIRSSDLKERFEAKFYHPVVQAILMHLEKHAVGLTTLGDKKLVREILLPGIFKRYYVEPEYGVPYIDGKDILSLDPRGGKYLSITQHKKLITDKLSLLENMLLVTCSGTIGKIALVPKHWQGWVASNHMLRILPNDNFEGYLYAWLSSEWALPLIQRYAYGAVISEINQHHIAGVEVPLLNESLMNEINHIVLEANRLRYLAFEKEQEAVNIFNTQIM</sequence>
<dbReference type="Pfam" id="PF01420">
    <property type="entry name" value="Methylase_S"/>
    <property type="match status" value="2"/>
</dbReference>
<keyword evidence="3" id="KW-0238">DNA-binding</keyword>
<name>A0A7H9K391_9ESCH</name>
<evidence type="ECO:0000313" key="6">
    <source>
        <dbReference type="Proteomes" id="UP000512115"/>
    </source>
</evidence>
<evidence type="ECO:0000256" key="1">
    <source>
        <dbReference type="ARBA" id="ARBA00010923"/>
    </source>
</evidence>
<dbReference type="InterPro" id="IPR052021">
    <property type="entry name" value="Type-I_RS_S_subunit"/>
</dbReference>
<dbReference type="RefSeq" id="WP_181474616.1">
    <property type="nucleotide sequence ID" value="NZ_CP056159.1"/>
</dbReference>
<keyword evidence="5" id="KW-0255">Endonuclease</keyword>
<dbReference type="AlphaFoldDB" id="A0A7H9K391"/>
<dbReference type="Gene3D" id="3.90.220.20">
    <property type="entry name" value="DNA methylase specificity domains"/>
    <property type="match status" value="2"/>
</dbReference>
<dbReference type="InterPro" id="IPR044946">
    <property type="entry name" value="Restrct_endonuc_typeI_TRD_sf"/>
</dbReference>
<dbReference type="PANTHER" id="PTHR30408">
    <property type="entry name" value="TYPE-1 RESTRICTION ENZYME ECOKI SPECIFICITY PROTEIN"/>
    <property type="match status" value="1"/>
</dbReference>
<feature type="domain" description="Type I restriction modification DNA specificity" evidence="4">
    <location>
        <begin position="59"/>
        <end position="170"/>
    </location>
</feature>
<dbReference type="EMBL" id="CP056159">
    <property type="protein sequence ID" value="QLU99685.1"/>
    <property type="molecule type" value="Genomic_DNA"/>
</dbReference>
<evidence type="ECO:0000256" key="3">
    <source>
        <dbReference type="ARBA" id="ARBA00023125"/>
    </source>
</evidence>
<comment type="similarity">
    <text evidence="1">Belongs to the type-I restriction system S methylase family.</text>
</comment>
<organism evidence="5 6">
    <name type="scientific">Escherichia marmotae</name>
    <dbReference type="NCBI Taxonomy" id="1499973"/>
    <lineage>
        <taxon>Bacteria</taxon>
        <taxon>Pseudomonadati</taxon>
        <taxon>Pseudomonadota</taxon>
        <taxon>Gammaproteobacteria</taxon>
        <taxon>Enterobacterales</taxon>
        <taxon>Enterobacteriaceae</taxon>
        <taxon>Escherichia</taxon>
    </lineage>
</organism>